<dbReference type="GO" id="GO:0009922">
    <property type="term" value="F:fatty acid elongase activity"/>
    <property type="evidence" value="ECO:0007669"/>
    <property type="project" value="UniProtKB-EC"/>
</dbReference>
<feature type="transmembrane region" description="Helical" evidence="10">
    <location>
        <begin position="112"/>
        <end position="130"/>
    </location>
</feature>
<evidence type="ECO:0000256" key="5">
    <source>
        <dbReference type="ARBA" id="ARBA00022832"/>
    </source>
</evidence>
<keyword evidence="9 10" id="KW-0275">Fatty acid biosynthesis</keyword>
<dbReference type="PANTHER" id="PTHR11157:SF69">
    <property type="entry name" value="ELONGATION OF VERY LONG CHAIN FATTY ACIDS PROTEIN 7"/>
    <property type="match status" value="1"/>
</dbReference>
<dbReference type="EMBL" id="GBHO01010364">
    <property type="protein sequence ID" value="JAG33240.1"/>
    <property type="molecule type" value="Transcribed_RNA"/>
</dbReference>
<protein>
    <recommendedName>
        <fullName evidence="10">Elongation of very long chain fatty acids protein</fullName>
        <ecNumber evidence="10">2.3.1.199</ecNumber>
    </recommendedName>
    <alternativeName>
        <fullName evidence="10">Very-long-chain 3-oxoacyl-CoA synthase</fullName>
    </alternativeName>
</protein>
<reference evidence="11" key="1">
    <citation type="journal article" date="2014" name="PLoS ONE">
        <title>Transcriptome-Based Identification of ABC Transporters in the Western Tarnished Plant Bug Lygus hesperus.</title>
        <authorList>
            <person name="Hull J.J."/>
            <person name="Chaney K."/>
            <person name="Geib S.M."/>
            <person name="Fabrick J.A."/>
            <person name="Brent C.S."/>
            <person name="Walsh D."/>
            <person name="Lavine L.C."/>
        </authorList>
    </citation>
    <scope>NUCLEOTIDE SEQUENCE</scope>
</reference>
<evidence type="ECO:0000256" key="3">
    <source>
        <dbReference type="ARBA" id="ARBA00022679"/>
    </source>
</evidence>
<keyword evidence="5 10" id="KW-0276">Fatty acid metabolism</keyword>
<reference evidence="11" key="2">
    <citation type="submission" date="2014-07" db="EMBL/GenBank/DDBJ databases">
        <authorList>
            <person name="Hull J."/>
        </authorList>
    </citation>
    <scope>NUCLEOTIDE SEQUENCE</scope>
</reference>
<dbReference type="GO" id="GO:0034626">
    <property type="term" value="P:fatty acid elongation, polyunsaturated fatty acid"/>
    <property type="evidence" value="ECO:0007669"/>
    <property type="project" value="TreeGrafter"/>
</dbReference>
<feature type="transmembrane region" description="Helical" evidence="10">
    <location>
        <begin position="162"/>
        <end position="182"/>
    </location>
</feature>
<feature type="transmembrane region" description="Helical" evidence="10">
    <location>
        <begin position="202"/>
        <end position="223"/>
    </location>
</feature>
<evidence type="ECO:0000256" key="4">
    <source>
        <dbReference type="ARBA" id="ARBA00022692"/>
    </source>
</evidence>
<keyword evidence="8 10" id="KW-0472">Membrane</keyword>
<dbReference type="GO" id="GO:0030148">
    <property type="term" value="P:sphingolipid biosynthetic process"/>
    <property type="evidence" value="ECO:0007669"/>
    <property type="project" value="TreeGrafter"/>
</dbReference>
<dbReference type="Pfam" id="PF01151">
    <property type="entry name" value="ELO"/>
    <property type="match status" value="1"/>
</dbReference>
<evidence type="ECO:0000313" key="11">
    <source>
        <dbReference type="EMBL" id="JAG33240.1"/>
    </source>
</evidence>
<name>A0A0A9YUJ5_LYGHE</name>
<feature type="transmembrane region" description="Helical" evidence="10">
    <location>
        <begin position="229"/>
        <end position="251"/>
    </location>
</feature>
<feature type="transmembrane region" description="Helical" evidence="10">
    <location>
        <begin position="137"/>
        <end position="156"/>
    </location>
</feature>
<dbReference type="EC" id="2.3.1.199" evidence="10"/>
<reference evidence="12" key="3">
    <citation type="journal article" date="2016" name="Gigascience">
        <title>De novo construction of an expanded transcriptome assembly for the western tarnished plant bug, Lygus hesperus.</title>
        <authorList>
            <person name="Tassone E.E."/>
            <person name="Geib S.M."/>
            <person name="Hall B."/>
            <person name="Fabrick J.A."/>
            <person name="Brent C.S."/>
            <person name="Hull J.J."/>
        </authorList>
    </citation>
    <scope>NUCLEOTIDE SEQUENCE</scope>
</reference>
<dbReference type="GO" id="GO:0042761">
    <property type="term" value="P:very long-chain fatty acid biosynthetic process"/>
    <property type="evidence" value="ECO:0007669"/>
    <property type="project" value="TreeGrafter"/>
</dbReference>
<dbReference type="GO" id="GO:0005789">
    <property type="term" value="C:endoplasmic reticulum membrane"/>
    <property type="evidence" value="ECO:0007669"/>
    <property type="project" value="TreeGrafter"/>
</dbReference>
<dbReference type="GO" id="GO:0019367">
    <property type="term" value="P:fatty acid elongation, saturated fatty acid"/>
    <property type="evidence" value="ECO:0007669"/>
    <property type="project" value="TreeGrafter"/>
</dbReference>
<feature type="transmembrane region" description="Helical" evidence="10">
    <location>
        <begin position="66"/>
        <end position="85"/>
    </location>
</feature>
<evidence type="ECO:0000256" key="9">
    <source>
        <dbReference type="ARBA" id="ARBA00023160"/>
    </source>
</evidence>
<sequence length="264" mass="31281">MMAFTSYYASYMENLQETEDERVANWYLMDSPSTVFSISFAYIVICKYLGPRLMKDRKPFSLKRTILIYNMIQILLCAWFSFTIIKDNTWVITKLICDPEEFNPYKIIDVCYWALYLKMLELVETVFFILRKKQSQVTNLHLYHHATTFLFVWLGVKYKGGLGVSTCILLNSLVHIIMYTYYSIAASGNPKTRKFLQKYKKYITIIQMVQFTIMLAIIARYYIAGCIRSWAIALLFVPNVIFVFYMFYQFYHSMETVKRKDSGK</sequence>
<comment type="catalytic activity">
    <reaction evidence="10">
        <text>a very-long-chain acyl-CoA + malonyl-CoA + H(+) = a very-long-chain 3-oxoacyl-CoA + CO2 + CoA</text>
        <dbReference type="Rhea" id="RHEA:32727"/>
        <dbReference type="ChEBI" id="CHEBI:15378"/>
        <dbReference type="ChEBI" id="CHEBI:16526"/>
        <dbReference type="ChEBI" id="CHEBI:57287"/>
        <dbReference type="ChEBI" id="CHEBI:57384"/>
        <dbReference type="ChEBI" id="CHEBI:90725"/>
        <dbReference type="ChEBI" id="CHEBI:90736"/>
        <dbReference type="EC" id="2.3.1.199"/>
    </reaction>
</comment>
<comment type="similarity">
    <text evidence="10">Belongs to the ELO family.</text>
</comment>
<dbReference type="GO" id="GO:0034625">
    <property type="term" value="P:fatty acid elongation, monounsaturated fatty acid"/>
    <property type="evidence" value="ECO:0007669"/>
    <property type="project" value="TreeGrafter"/>
</dbReference>
<evidence type="ECO:0000256" key="8">
    <source>
        <dbReference type="ARBA" id="ARBA00023136"/>
    </source>
</evidence>
<dbReference type="AlphaFoldDB" id="A0A0A9YUJ5"/>
<comment type="subcellular location">
    <subcellularLocation>
        <location evidence="1">Membrane</location>
        <topology evidence="1">Multi-pass membrane protein</topology>
    </subcellularLocation>
</comment>
<evidence type="ECO:0000256" key="2">
    <source>
        <dbReference type="ARBA" id="ARBA00022516"/>
    </source>
</evidence>
<keyword evidence="7 10" id="KW-0443">Lipid metabolism</keyword>
<evidence type="ECO:0000256" key="7">
    <source>
        <dbReference type="ARBA" id="ARBA00023098"/>
    </source>
</evidence>
<organism evidence="11">
    <name type="scientific">Lygus hesperus</name>
    <name type="common">Western plant bug</name>
    <dbReference type="NCBI Taxonomy" id="30085"/>
    <lineage>
        <taxon>Eukaryota</taxon>
        <taxon>Metazoa</taxon>
        <taxon>Ecdysozoa</taxon>
        <taxon>Arthropoda</taxon>
        <taxon>Hexapoda</taxon>
        <taxon>Insecta</taxon>
        <taxon>Pterygota</taxon>
        <taxon>Neoptera</taxon>
        <taxon>Paraneoptera</taxon>
        <taxon>Hemiptera</taxon>
        <taxon>Heteroptera</taxon>
        <taxon>Panheteroptera</taxon>
        <taxon>Cimicomorpha</taxon>
        <taxon>Miridae</taxon>
        <taxon>Mirini</taxon>
        <taxon>Lygus</taxon>
    </lineage>
</organism>
<evidence type="ECO:0000256" key="1">
    <source>
        <dbReference type="ARBA" id="ARBA00004141"/>
    </source>
</evidence>
<gene>
    <name evidence="12" type="primary">AAEL008004_9</name>
    <name evidence="11" type="ORF">CM83_30325</name>
    <name evidence="12" type="ORF">g.38802</name>
</gene>
<proteinExistence type="inferred from homology"/>
<keyword evidence="2 10" id="KW-0444">Lipid biosynthesis</keyword>
<dbReference type="EMBL" id="GDHC01011195">
    <property type="protein sequence ID" value="JAQ07434.1"/>
    <property type="molecule type" value="Transcribed_RNA"/>
</dbReference>
<dbReference type="InterPro" id="IPR002076">
    <property type="entry name" value="ELO_fam"/>
</dbReference>
<keyword evidence="4 10" id="KW-0812">Transmembrane</keyword>
<evidence type="ECO:0000256" key="6">
    <source>
        <dbReference type="ARBA" id="ARBA00022989"/>
    </source>
</evidence>
<keyword evidence="6 10" id="KW-1133">Transmembrane helix</keyword>
<evidence type="ECO:0000313" key="12">
    <source>
        <dbReference type="EMBL" id="JAQ07434.1"/>
    </source>
</evidence>
<accession>A0A0A9YUJ5</accession>
<evidence type="ECO:0000256" key="10">
    <source>
        <dbReference type="RuleBase" id="RU361115"/>
    </source>
</evidence>
<dbReference type="PANTHER" id="PTHR11157">
    <property type="entry name" value="FATTY ACID ACYL TRANSFERASE-RELATED"/>
    <property type="match status" value="1"/>
</dbReference>
<feature type="transmembrane region" description="Helical" evidence="10">
    <location>
        <begin position="26"/>
        <end position="45"/>
    </location>
</feature>
<keyword evidence="3 10" id="KW-0808">Transferase</keyword>